<accession>A0ABP9NZ96</accession>
<evidence type="ECO:0000256" key="1">
    <source>
        <dbReference type="ARBA" id="ARBA00008591"/>
    </source>
</evidence>
<dbReference type="Proteomes" id="UP001499852">
    <property type="component" value="Unassembled WGS sequence"/>
</dbReference>
<evidence type="ECO:0000313" key="2">
    <source>
        <dbReference type="EMBL" id="GAA5137632.1"/>
    </source>
</evidence>
<sequence>MGDPFIATDSPTLPMISLQKLFGKNDIFYDLLEASAAEALHSVQALGKLITQPVATQNLDELILTRRKDKKITEQINEELCRTFVTELEREDIEALSNVLYKIPKTVEKIAERVIITGGRLQDVDFSRHLQMMEEATTTVLNIVKELRKKLHLERVKDMNAKLQHIEGEADKLMMGLLKELYAGQRDPIQTIMLKDLYELMEKVYDRCRDAGNVVSHIVLKYS</sequence>
<dbReference type="InterPro" id="IPR038078">
    <property type="entry name" value="PhoU-like_sf"/>
</dbReference>
<dbReference type="PANTHER" id="PTHR37298:SF1">
    <property type="entry name" value="UPF0111 PROTEIN YKAA"/>
    <property type="match status" value="1"/>
</dbReference>
<dbReference type="InterPro" id="IPR018445">
    <property type="entry name" value="Put_Phosphate_transp_reg"/>
</dbReference>
<name>A0ABP9NZ96_9BACT</name>
<dbReference type="EMBL" id="BAABIA010000003">
    <property type="protein sequence ID" value="GAA5137632.1"/>
    <property type="molecule type" value="Genomic_DNA"/>
</dbReference>
<dbReference type="InterPro" id="IPR052912">
    <property type="entry name" value="UPF0111_domain"/>
</dbReference>
<proteinExistence type="inferred from homology"/>
<dbReference type="Pfam" id="PF01865">
    <property type="entry name" value="PhoU_div"/>
    <property type="match status" value="1"/>
</dbReference>
<dbReference type="PANTHER" id="PTHR37298">
    <property type="entry name" value="UPF0111 PROTEIN YKAA"/>
    <property type="match status" value="1"/>
</dbReference>
<organism evidence="2 3">
    <name type="scientific">Prosthecobacter algae</name>
    <dbReference type="NCBI Taxonomy" id="1144682"/>
    <lineage>
        <taxon>Bacteria</taxon>
        <taxon>Pseudomonadati</taxon>
        <taxon>Verrucomicrobiota</taxon>
        <taxon>Verrucomicrobiia</taxon>
        <taxon>Verrucomicrobiales</taxon>
        <taxon>Verrucomicrobiaceae</taxon>
        <taxon>Prosthecobacter</taxon>
    </lineage>
</organism>
<gene>
    <name evidence="2" type="ORF">GCM10023213_14740</name>
</gene>
<keyword evidence="3" id="KW-1185">Reference proteome</keyword>
<comment type="similarity">
    <text evidence="1">Belongs to the UPF0111 family.</text>
</comment>
<evidence type="ECO:0000313" key="3">
    <source>
        <dbReference type="Proteomes" id="UP001499852"/>
    </source>
</evidence>
<comment type="caution">
    <text evidence="2">The sequence shown here is derived from an EMBL/GenBank/DDBJ whole genome shotgun (WGS) entry which is preliminary data.</text>
</comment>
<protein>
    <submittedName>
        <fullName evidence="2">DUF47 family protein</fullName>
    </submittedName>
</protein>
<dbReference type="Gene3D" id="1.20.58.220">
    <property type="entry name" value="Phosphate transport system protein phou homolog 2, domain 2"/>
    <property type="match status" value="1"/>
</dbReference>
<dbReference type="SUPFAM" id="SSF109755">
    <property type="entry name" value="PhoU-like"/>
    <property type="match status" value="1"/>
</dbReference>
<reference evidence="3" key="1">
    <citation type="journal article" date="2019" name="Int. J. Syst. Evol. Microbiol.">
        <title>The Global Catalogue of Microorganisms (GCM) 10K type strain sequencing project: providing services to taxonomists for standard genome sequencing and annotation.</title>
        <authorList>
            <consortium name="The Broad Institute Genomics Platform"/>
            <consortium name="The Broad Institute Genome Sequencing Center for Infectious Disease"/>
            <person name="Wu L."/>
            <person name="Ma J."/>
        </authorList>
    </citation>
    <scope>NUCLEOTIDE SEQUENCE [LARGE SCALE GENOMIC DNA]</scope>
    <source>
        <strain evidence="3">JCM 18053</strain>
    </source>
</reference>